<dbReference type="InterPro" id="IPR033394">
    <property type="entry name" value="Svf1-like_C"/>
</dbReference>
<evidence type="ECO:0000256" key="13">
    <source>
        <dbReference type="ARBA" id="ARBA00058755"/>
    </source>
</evidence>
<reference evidence="20" key="1">
    <citation type="journal article" date="2017" name="Nat. Microbiol.">
        <title>Global analysis of biosynthetic gene clusters reveals vast potential of secondary metabolite production in Penicillium species.</title>
        <authorList>
            <person name="Nielsen J.C."/>
            <person name="Grijseels S."/>
            <person name="Prigent S."/>
            <person name="Ji B."/>
            <person name="Dainat J."/>
            <person name="Nielsen K.F."/>
            <person name="Frisvad J.C."/>
            <person name="Workman M."/>
            <person name="Nielsen J."/>
        </authorList>
    </citation>
    <scope>NUCLEOTIDE SEQUENCE [LARGE SCALE GENOMIC DNA]</scope>
    <source>
        <strain evidence="20">IBT 13039</strain>
    </source>
</reference>
<keyword evidence="10" id="KW-0472">Membrane</keyword>
<comment type="subcellular location">
    <subcellularLocation>
        <location evidence="3">Cytoplasm</location>
    </subcellularLocation>
    <subcellularLocation>
        <location evidence="2">Endoplasmic reticulum membrane</location>
        <topology evidence="2">Peripheral membrane protein</topology>
    </subcellularLocation>
    <subcellularLocation>
        <location evidence="12">Golgi apparatus</location>
        <location evidence="12">cis-Golgi network membrane</location>
        <topology evidence="12">Peripheral membrane protein</topology>
    </subcellularLocation>
    <subcellularLocation>
        <location evidence="1">Nucleus</location>
    </subcellularLocation>
</comment>
<comment type="similarity">
    <text evidence="4">Belongs to the SVF1 family.</text>
</comment>
<dbReference type="AlphaFoldDB" id="A0A1V6Y6V9"/>
<evidence type="ECO:0000259" key="17">
    <source>
        <dbReference type="Pfam" id="PF08622"/>
    </source>
</evidence>
<keyword evidence="11" id="KW-0539">Nucleus</keyword>
<dbReference type="InterPro" id="IPR051385">
    <property type="entry name" value="Ceramide-binding_SVF1"/>
</dbReference>
<dbReference type="InterPro" id="IPR013931">
    <property type="entry name" value="Svf1-like_N"/>
</dbReference>
<dbReference type="GO" id="GO:0005789">
    <property type="term" value="C:endoplasmic reticulum membrane"/>
    <property type="evidence" value="ECO:0007669"/>
    <property type="project" value="UniProtKB-SubCell"/>
</dbReference>
<dbReference type="Proteomes" id="UP000191691">
    <property type="component" value="Unassembled WGS sequence"/>
</dbReference>
<keyword evidence="5" id="KW-0813">Transport</keyword>
<protein>
    <recommendedName>
        <fullName evidence="15">Ceramide-binding protein SVF1</fullName>
    </recommendedName>
    <alternativeName>
        <fullName evidence="14">Ceramide-binding protein svf1</fullName>
    </alternativeName>
    <alternativeName>
        <fullName evidence="16">Survival factor 1</fullName>
    </alternativeName>
</protein>
<dbReference type="Gene3D" id="2.40.370.10">
    <property type="entry name" value="AttH-like domain"/>
    <property type="match status" value="1"/>
</dbReference>
<evidence type="ECO:0000256" key="15">
    <source>
        <dbReference type="ARBA" id="ARBA00073016"/>
    </source>
</evidence>
<evidence type="ECO:0000256" key="10">
    <source>
        <dbReference type="ARBA" id="ARBA00023136"/>
    </source>
</evidence>
<gene>
    <name evidence="19" type="ORF">PENNAL_c0034G02127</name>
</gene>
<keyword evidence="7" id="KW-0256">Endoplasmic reticulum</keyword>
<keyword evidence="8" id="KW-0333">Golgi apparatus</keyword>
<evidence type="ECO:0000256" key="9">
    <source>
        <dbReference type="ARBA" id="ARBA00023055"/>
    </source>
</evidence>
<dbReference type="FunFam" id="2.40.370.10:FF:000001">
    <property type="entry name" value="Survival factor 1"/>
    <property type="match status" value="1"/>
</dbReference>
<feature type="domain" description="Svf1-like N-terminal" evidence="17">
    <location>
        <begin position="54"/>
        <end position="223"/>
    </location>
</feature>
<evidence type="ECO:0000256" key="14">
    <source>
        <dbReference type="ARBA" id="ARBA00069547"/>
    </source>
</evidence>
<evidence type="ECO:0000256" key="16">
    <source>
        <dbReference type="ARBA" id="ARBA00081132"/>
    </source>
</evidence>
<evidence type="ECO:0000256" key="11">
    <source>
        <dbReference type="ARBA" id="ARBA00023242"/>
    </source>
</evidence>
<comment type="caution">
    <text evidence="19">The sequence shown here is derived from an EMBL/GenBank/DDBJ whole genome shotgun (WGS) entry which is preliminary data.</text>
</comment>
<dbReference type="InterPro" id="IPR023374">
    <property type="entry name" value="AttH-like_dom_sf"/>
</dbReference>
<dbReference type="Pfam" id="PF08622">
    <property type="entry name" value="Svf1"/>
    <property type="match status" value="1"/>
</dbReference>
<comment type="function">
    <text evidence="13">Ceramide-binding protein that may transfer ceramides from the endoplasmic reticulum membrane to the cis-Golgi network membrane, and is thereby required for the biosynthesis of complex sphingolipids.</text>
</comment>
<evidence type="ECO:0000256" key="5">
    <source>
        <dbReference type="ARBA" id="ARBA00022448"/>
    </source>
</evidence>
<dbReference type="PANTHER" id="PTHR47107:SF1">
    <property type="entry name" value="CERAMIDE-BINDING PROTEIN SVF1-RELATED"/>
    <property type="match status" value="1"/>
</dbReference>
<evidence type="ECO:0000313" key="19">
    <source>
        <dbReference type="EMBL" id="OQE83062.1"/>
    </source>
</evidence>
<evidence type="ECO:0000256" key="8">
    <source>
        <dbReference type="ARBA" id="ARBA00023034"/>
    </source>
</evidence>
<dbReference type="Pfam" id="PF17187">
    <property type="entry name" value="Svf1_C"/>
    <property type="match status" value="1"/>
</dbReference>
<organism evidence="19 20">
    <name type="scientific">Penicillium nalgiovense</name>
    <dbReference type="NCBI Taxonomy" id="60175"/>
    <lineage>
        <taxon>Eukaryota</taxon>
        <taxon>Fungi</taxon>
        <taxon>Dikarya</taxon>
        <taxon>Ascomycota</taxon>
        <taxon>Pezizomycotina</taxon>
        <taxon>Eurotiomycetes</taxon>
        <taxon>Eurotiomycetidae</taxon>
        <taxon>Eurotiales</taxon>
        <taxon>Aspergillaceae</taxon>
        <taxon>Penicillium</taxon>
    </lineage>
</organism>
<keyword evidence="6" id="KW-0963">Cytoplasm</keyword>
<dbReference type="EMBL" id="MOOB01000034">
    <property type="protein sequence ID" value="OQE83062.1"/>
    <property type="molecule type" value="Genomic_DNA"/>
</dbReference>
<evidence type="ECO:0000313" key="20">
    <source>
        <dbReference type="Proteomes" id="UP000191691"/>
    </source>
</evidence>
<keyword evidence="20" id="KW-1185">Reference proteome</keyword>
<dbReference type="PANTHER" id="PTHR47107">
    <property type="entry name" value="SVF1-LIKE PROTEIN YDR222W-RELATED"/>
    <property type="match status" value="1"/>
</dbReference>
<dbReference type="SUPFAM" id="SSF159245">
    <property type="entry name" value="AttH-like"/>
    <property type="match status" value="1"/>
</dbReference>
<dbReference type="GO" id="GO:0005634">
    <property type="term" value="C:nucleus"/>
    <property type="evidence" value="ECO:0007669"/>
    <property type="project" value="UniProtKB-SubCell"/>
</dbReference>
<dbReference type="GO" id="GO:0005794">
    <property type="term" value="C:Golgi apparatus"/>
    <property type="evidence" value="ECO:0007669"/>
    <property type="project" value="UniProtKB-SubCell"/>
</dbReference>
<evidence type="ECO:0000256" key="7">
    <source>
        <dbReference type="ARBA" id="ARBA00022824"/>
    </source>
</evidence>
<evidence type="ECO:0000256" key="6">
    <source>
        <dbReference type="ARBA" id="ARBA00022490"/>
    </source>
</evidence>
<evidence type="ECO:0000259" key="18">
    <source>
        <dbReference type="Pfam" id="PF17187"/>
    </source>
</evidence>
<dbReference type="GO" id="GO:0006869">
    <property type="term" value="P:lipid transport"/>
    <property type="evidence" value="ECO:0007669"/>
    <property type="project" value="UniProtKB-KW"/>
</dbReference>
<evidence type="ECO:0000256" key="4">
    <source>
        <dbReference type="ARBA" id="ARBA00009069"/>
    </source>
</evidence>
<evidence type="ECO:0000256" key="2">
    <source>
        <dbReference type="ARBA" id="ARBA00004406"/>
    </source>
</evidence>
<keyword evidence="9" id="KW-0445">Lipid transport</keyword>
<evidence type="ECO:0000256" key="12">
    <source>
        <dbReference type="ARBA" id="ARBA00046302"/>
    </source>
</evidence>
<accession>A0A1V6Y6V9</accession>
<sequence length="388" mass="42769">MNWLKSTLSAVVGTEEPIYGPEALQSVAQQTETTPFSEVNKDILRWRAYSYTNVETQTFYIMADNGTVVFVQVIYNLQQLTLTLDPHYSGIHTTAQFNVKIFDLSGKGDNKWFSDPLSNFMFDENMLSFGADNLSLTLNEEGDSYTIKSTVNSSAQVDIKFSRTAPGFVIGKDGTSYFGTDSQNPWGSMRHAFWPRCAVEGSIATKDQTYDLGGRGVFIMALQGMKPHHAAARWNFINFQTPTYSAIMMEYTTPPSYGSTTVNVGGIVKEGEVIYAGTTNSVAHTETGQDEGTDWPAPKSIKWEWSGKTTGNKALTAEVNGALGSRLDRIDVMAEVPGFIKSIAGSVAGTRPYIFQYSPQEKLSLKLKLGDEEITEEGTMFSESTFIS</sequence>
<dbReference type="GO" id="GO:0006979">
    <property type="term" value="P:response to oxidative stress"/>
    <property type="evidence" value="ECO:0007669"/>
    <property type="project" value="InterPro"/>
</dbReference>
<evidence type="ECO:0000256" key="3">
    <source>
        <dbReference type="ARBA" id="ARBA00004496"/>
    </source>
</evidence>
<evidence type="ECO:0000256" key="1">
    <source>
        <dbReference type="ARBA" id="ARBA00004123"/>
    </source>
</evidence>
<dbReference type="OMA" id="AFWPRCV"/>
<name>A0A1V6Y6V9_PENNA</name>
<proteinExistence type="inferred from homology"/>
<feature type="domain" description="Svf1-like C-terminal" evidence="18">
    <location>
        <begin position="225"/>
        <end position="388"/>
    </location>
</feature>